<keyword evidence="8" id="KW-0966">Cell projection</keyword>
<comment type="function">
    <text evidence="5">Required for morphogenesis and for the elongation of the flagellar filament by facilitating polymerization of the flagellin monomers at the tip of growing filament. Forms a capping structure, which prevents flagellin subunits (transported through the central channel of the flagellum) from leaking out without polymerization at the distal end.</text>
</comment>
<dbReference type="GO" id="GO:0005576">
    <property type="term" value="C:extracellular region"/>
    <property type="evidence" value="ECO:0007669"/>
    <property type="project" value="UniProtKB-SubCell"/>
</dbReference>
<dbReference type="EMBL" id="JARUIS010000005">
    <property type="protein sequence ID" value="MDS1002900.1"/>
    <property type="molecule type" value="Genomic_DNA"/>
</dbReference>
<dbReference type="GO" id="GO:0071973">
    <property type="term" value="P:bacterial-type flagellum-dependent cell motility"/>
    <property type="evidence" value="ECO:0007669"/>
    <property type="project" value="TreeGrafter"/>
</dbReference>
<keyword evidence="8" id="KW-0282">Flagellum</keyword>
<keyword evidence="4 5" id="KW-0975">Bacterial flagellum</keyword>
<evidence type="ECO:0000256" key="1">
    <source>
        <dbReference type="ARBA" id="ARBA00009764"/>
    </source>
</evidence>
<accession>A0AAE4FKD1</accession>
<evidence type="ECO:0000256" key="5">
    <source>
        <dbReference type="RuleBase" id="RU362066"/>
    </source>
</evidence>
<comment type="similarity">
    <text evidence="1 5">Belongs to the FliD family.</text>
</comment>
<dbReference type="RefSeq" id="WP_310943116.1">
    <property type="nucleotide sequence ID" value="NZ_JARUIS010000005.1"/>
</dbReference>
<protein>
    <recommendedName>
        <fullName evidence="5">Flagellar hook-associated protein 2</fullName>
        <shortName evidence="5">HAP2</shortName>
    </recommendedName>
    <alternativeName>
        <fullName evidence="5">Flagellar cap protein</fullName>
    </alternativeName>
</protein>
<dbReference type="GO" id="GO:0009421">
    <property type="term" value="C:bacterial-type flagellum filament cap"/>
    <property type="evidence" value="ECO:0007669"/>
    <property type="project" value="InterPro"/>
</dbReference>
<dbReference type="InterPro" id="IPR010809">
    <property type="entry name" value="FliD_C"/>
</dbReference>
<dbReference type="GO" id="GO:0009424">
    <property type="term" value="C:bacterial-type flagellum hook"/>
    <property type="evidence" value="ECO:0007669"/>
    <property type="project" value="UniProtKB-UniRule"/>
</dbReference>
<keyword evidence="3" id="KW-0175">Coiled coil</keyword>
<gene>
    <name evidence="8" type="primary">fliD</name>
    <name evidence="8" type="ORF">P9J83_05200</name>
</gene>
<keyword evidence="8" id="KW-0969">Cilium</keyword>
<dbReference type="InterPro" id="IPR003481">
    <property type="entry name" value="FliD_N"/>
</dbReference>
<feature type="domain" description="Flagellar hook-associated protein 2 C-terminal" evidence="7">
    <location>
        <begin position="238"/>
        <end position="545"/>
    </location>
</feature>
<dbReference type="InterPro" id="IPR040026">
    <property type="entry name" value="FliD"/>
</dbReference>
<dbReference type="Pfam" id="PF07195">
    <property type="entry name" value="FliD_C"/>
    <property type="match status" value="1"/>
</dbReference>
<reference evidence="8" key="1">
    <citation type="submission" date="2023-04" db="EMBL/GenBank/DDBJ databases">
        <title>Assessment of the microbiological origin of a defect in Grana Padano cheese.</title>
        <authorList>
            <person name="Zago M."/>
            <person name="Rossetti L."/>
            <person name="Bonvini B."/>
            <person name="Carminati D."/>
            <person name="Giraffa G."/>
        </authorList>
    </citation>
    <scope>NUCLEOTIDE SEQUENCE</scope>
    <source>
        <strain evidence="8">4990</strain>
    </source>
</reference>
<proteinExistence type="inferred from homology"/>
<comment type="subunit">
    <text evidence="2 5">Homopentamer.</text>
</comment>
<evidence type="ECO:0000313" key="8">
    <source>
        <dbReference type="EMBL" id="MDS1002900.1"/>
    </source>
</evidence>
<organism evidence="8 9">
    <name type="scientific">Clostridium sporogenes</name>
    <dbReference type="NCBI Taxonomy" id="1509"/>
    <lineage>
        <taxon>Bacteria</taxon>
        <taxon>Bacillati</taxon>
        <taxon>Bacillota</taxon>
        <taxon>Clostridia</taxon>
        <taxon>Eubacteriales</taxon>
        <taxon>Clostridiaceae</taxon>
        <taxon>Clostridium</taxon>
    </lineage>
</organism>
<name>A0AAE4FKD1_CLOSG</name>
<sequence length="558" mass="62413">MTSINTYSTTNTNRITGLATGMDTDAMVKAMTANYQAKIDKMGQDKQIMQWKQEFYRDIVKEIKGLQDYFDPISDKYIMSPNKFNPMRVTNSNEDALGITTDSTAQKGSYKINVTQLAKPAVIEGATNLKKADGTEVKLDTKLSDLDPSVSGDITFTINDKSVNIKTDTNTTIKDVIDGINAEIQNNADLKGKVTASFDELSKKVVFSATATGEDAKLSIASSALGFSDYGYGITSKGQNANFTITYPDGRTVDVKDQKTNKFTANGITYDLKTAGSGDVTFSVDKNNTDEIVKNLKTFFDDYNKIIEKIEGKLTEKKQFTYKPLTDAQRKDMKEDDIKKWEEKAKQGILKNDDYLSQLMSDLRGNIFERVYNDKSGDKKNGLYMGVYGDEALGLDTSRDFKERGKIFIKDEDKLKKAIENNIEDFTKFFIGKSATKNDSDKYIGTDTYYEDGLLTRIDKIIRQYAGDPAMGKDGMSTLKGALNIYANKQYDYSITGTVGKNTMPDKIYSKVLSIGTLEKKMTEAQARYYQKFARLETAMNKLNSQMNAMYSQFGMNG</sequence>
<keyword evidence="5" id="KW-0964">Secreted</keyword>
<dbReference type="PANTHER" id="PTHR30288:SF0">
    <property type="entry name" value="FLAGELLAR HOOK-ASSOCIATED PROTEIN 2"/>
    <property type="match status" value="1"/>
</dbReference>
<comment type="caution">
    <text evidence="8">The sequence shown here is derived from an EMBL/GenBank/DDBJ whole genome shotgun (WGS) entry which is preliminary data.</text>
</comment>
<feature type="domain" description="Flagellar hook-associated protein 2 N-terminal" evidence="6">
    <location>
        <begin position="20"/>
        <end position="119"/>
    </location>
</feature>
<evidence type="ECO:0000259" key="6">
    <source>
        <dbReference type="Pfam" id="PF02465"/>
    </source>
</evidence>
<evidence type="ECO:0000313" key="9">
    <source>
        <dbReference type="Proteomes" id="UP001182303"/>
    </source>
</evidence>
<evidence type="ECO:0000256" key="3">
    <source>
        <dbReference type="ARBA" id="ARBA00023054"/>
    </source>
</evidence>
<evidence type="ECO:0000256" key="2">
    <source>
        <dbReference type="ARBA" id="ARBA00011255"/>
    </source>
</evidence>
<dbReference type="GO" id="GO:0007155">
    <property type="term" value="P:cell adhesion"/>
    <property type="evidence" value="ECO:0007669"/>
    <property type="project" value="InterPro"/>
</dbReference>
<dbReference type="PANTHER" id="PTHR30288">
    <property type="entry name" value="FLAGELLAR CAP/ASSEMBLY PROTEIN FLID"/>
    <property type="match status" value="1"/>
</dbReference>
<dbReference type="Proteomes" id="UP001182303">
    <property type="component" value="Unassembled WGS sequence"/>
</dbReference>
<evidence type="ECO:0000259" key="7">
    <source>
        <dbReference type="Pfam" id="PF07195"/>
    </source>
</evidence>
<evidence type="ECO:0000256" key="4">
    <source>
        <dbReference type="ARBA" id="ARBA00023143"/>
    </source>
</evidence>
<dbReference type="Pfam" id="PF02465">
    <property type="entry name" value="FliD_N"/>
    <property type="match status" value="1"/>
</dbReference>
<dbReference type="AlphaFoldDB" id="A0AAE4FKD1"/>
<comment type="subcellular location">
    <subcellularLocation>
        <location evidence="5">Secreted</location>
    </subcellularLocation>
    <subcellularLocation>
        <location evidence="5">Bacterial flagellum</location>
    </subcellularLocation>
</comment>